<dbReference type="EMBL" id="JAVDQH010000002">
    <property type="protein sequence ID" value="MDR6242848.1"/>
    <property type="molecule type" value="Genomic_DNA"/>
</dbReference>
<dbReference type="Proteomes" id="UP001185028">
    <property type="component" value="Unassembled WGS sequence"/>
</dbReference>
<comment type="caution">
    <text evidence="1">The sequence shown here is derived from an EMBL/GenBank/DDBJ whole genome shotgun (WGS) entry which is preliminary data.</text>
</comment>
<evidence type="ECO:0008006" key="3">
    <source>
        <dbReference type="Google" id="ProtNLM"/>
    </source>
</evidence>
<dbReference type="Gene3D" id="2.160.20.80">
    <property type="entry name" value="E3 ubiquitin-protein ligase SopA"/>
    <property type="match status" value="2"/>
</dbReference>
<dbReference type="Pfam" id="PF00805">
    <property type="entry name" value="Pentapeptide"/>
    <property type="match status" value="1"/>
</dbReference>
<evidence type="ECO:0000313" key="1">
    <source>
        <dbReference type="EMBL" id="MDR6242848.1"/>
    </source>
</evidence>
<dbReference type="InterPro" id="IPR001646">
    <property type="entry name" value="5peptide_repeat"/>
</dbReference>
<evidence type="ECO:0000313" key="2">
    <source>
        <dbReference type="Proteomes" id="UP001185028"/>
    </source>
</evidence>
<dbReference type="InterPro" id="IPR051082">
    <property type="entry name" value="Pentapeptide-BTB/POZ_domain"/>
</dbReference>
<dbReference type="PANTHER" id="PTHR14136:SF17">
    <property type="entry name" value="BTB_POZ DOMAIN-CONTAINING PROTEIN KCTD9"/>
    <property type="match status" value="1"/>
</dbReference>
<dbReference type="SUPFAM" id="SSF141571">
    <property type="entry name" value="Pentapeptide repeat-like"/>
    <property type="match status" value="1"/>
</dbReference>
<name>A0ABU1IUE2_9BACL</name>
<proteinExistence type="predicted"/>
<reference evidence="1 2" key="1">
    <citation type="submission" date="2023-07" db="EMBL/GenBank/DDBJ databases">
        <title>Genomic Encyclopedia of Type Strains, Phase IV (KMG-IV): sequencing the most valuable type-strain genomes for metagenomic binning, comparative biology and taxonomic classification.</title>
        <authorList>
            <person name="Goeker M."/>
        </authorList>
    </citation>
    <scope>NUCLEOTIDE SEQUENCE [LARGE SCALE GENOMIC DNA]</scope>
    <source>
        <strain evidence="1 2">DSM 22170</strain>
    </source>
</reference>
<dbReference type="RefSeq" id="WP_188774324.1">
    <property type="nucleotide sequence ID" value="NZ_BMMB01000002.1"/>
</dbReference>
<gene>
    <name evidence="1" type="ORF">JOC58_000732</name>
</gene>
<sequence>MRKLESGRVVNQESFLDIVRYENESLHNMTITNSNIGAPIFFGCTLREITFDTCDLSNARLFAHCMMDTCTFIRCDLRAVGIGQEEAVFVNCEFTSCDMRGMTMENATFVNCTFTKCKLQDRVLQASRIVNCTFAGKLVDITFEGNGKQGLQANFANCMLDGVVFQGCDLSLAVPPKLKNHIYVDDLSLRVKKALIRIQQNEDPSSDDGKILLRYVKKLDNNPQYIFNTSYMRKVYGDAFAEKFVQYLELHDLV</sequence>
<accession>A0ABU1IUE2</accession>
<dbReference type="PANTHER" id="PTHR14136">
    <property type="entry name" value="BTB_POZ DOMAIN-CONTAINING PROTEIN KCTD9"/>
    <property type="match status" value="1"/>
</dbReference>
<keyword evidence="2" id="KW-1185">Reference proteome</keyword>
<organism evidence="1 2">
    <name type="scientific">Paenibacillus hunanensis</name>
    <dbReference type="NCBI Taxonomy" id="539262"/>
    <lineage>
        <taxon>Bacteria</taxon>
        <taxon>Bacillati</taxon>
        <taxon>Bacillota</taxon>
        <taxon>Bacilli</taxon>
        <taxon>Bacillales</taxon>
        <taxon>Paenibacillaceae</taxon>
        <taxon>Paenibacillus</taxon>
    </lineage>
</organism>
<protein>
    <recommendedName>
        <fullName evidence="3">Pentapeptide repeat-containing protein</fullName>
    </recommendedName>
</protein>